<feature type="signal peptide" evidence="1">
    <location>
        <begin position="1"/>
        <end position="21"/>
    </location>
</feature>
<name>A0A7Z0CN74_9ACTN</name>
<keyword evidence="1" id="KW-0732">Signal</keyword>
<dbReference type="EMBL" id="JACBZM010000001">
    <property type="protein sequence ID" value="NYI44893.1"/>
    <property type="molecule type" value="Genomic_DNA"/>
</dbReference>
<evidence type="ECO:0000256" key="1">
    <source>
        <dbReference type="SAM" id="SignalP"/>
    </source>
</evidence>
<protein>
    <submittedName>
        <fullName evidence="2">Uncharacterized protein</fullName>
    </submittedName>
</protein>
<dbReference type="AlphaFoldDB" id="A0A7Z0CN74"/>
<evidence type="ECO:0000313" key="2">
    <source>
        <dbReference type="EMBL" id="NYI44893.1"/>
    </source>
</evidence>
<organism evidence="2 3">
    <name type="scientific">Nocardioides aromaticivorans</name>
    <dbReference type="NCBI Taxonomy" id="200618"/>
    <lineage>
        <taxon>Bacteria</taxon>
        <taxon>Bacillati</taxon>
        <taxon>Actinomycetota</taxon>
        <taxon>Actinomycetes</taxon>
        <taxon>Propionibacteriales</taxon>
        <taxon>Nocardioidaceae</taxon>
        <taxon>Nocardioides</taxon>
    </lineage>
</organism>
<accession>A0A7Z0CN74</accession>
<dbReference type="Proteomes" id="UP000562045">
    <property type="component" value="Unassembled WGS sequence"/>
</dbReference>
<proteinExistence type="predicted"/>
<comment type="caution">
    <text evidence="2">The sequence shown here is derived from an EMBL/GenBank/DDBJ whole genome shotgun (WGS) entry which is preliminary data.</text>
</comment>
<gene>
    <name evidence="2" type="ORF">BJ993_001973</name>
</gene>
<sequence>MRTLKKLLVLAGLGVAVAAIAKKLQGGGSEPVWQSADEA</sequence>
<evidence type="ECO:0000313" key="3">
    <source>
        <dbReference type="Proteomes" id="UP000562045"/>
    </source>
</evidence>
<feature type="chain" id="PRO_5030678188" evidence="1">
    <location>
        <begin position="22"/>
        <end position="39"/>
    </location>
</feature>
<reference evidence="2 3" key="1">
    <citation type="submission" date="2020-07" db="EMBL/GenBank/DDBJ databases">
        <title>Sequencing the genomes of 1000 actinobacteria strains.</title>
        <authorList>
            <person name="Klenk H.-P."/>
        </authorList>
    </citation>
    <scope>NUCLEOTIDE SEQUENCE [LARGE SCALE GENOMIC DNA]</scope>
    <source>
        <strain evidence="2 3">DSM 15131</strain>
    </source>
</reference>